<proteinExistence type="predicted"/>
<protein>
    <submittedName>
        <fullName evidence="1">Plasmid replication initiator protein</fullName>
    </submittedName>
</protein>
<dbReference type="Pfam" id="PF10134">
    <property type="entry name" value="RPA"/>
    <property type="match status" value="1"/>
</dbReference>
<accession>G4T4I2</accession>
<keyword evidence="2" id="KW-1185">Reference proteome</keyword>
<gene>
    <name evidence="1" type="ordered locus">MEALZ_p0028</name>
</gene>
<sequence length="339" mass="38626">MVDETAVKLKALESAALRRKIEAVARPGETYEQAAARIRQNEENTILHRSHTHRAPSSDRQADIFVPTRYDVGTRDSRSIMDVAVFRLSKREKRAGDVIRYDLPDGYVEVKAGPDGMASIWDYDIVLMLISYLTDAMNRYCEGKEDKPGRTFRPHVSEILKFCRKGDGGRQIEEVEKALDRLRGTTIKSVREQPAIGGKRGLREIKAEGLIGDYTVLSYTETGKIASVEIEIPKWLHREVTDRKRPDVLTVHPDYFLIEPGIGRFIYRLARRAAGKSVAKWSFQLIYQRSGSTGTFKKFTFTLRKLIETNDLPEYRLAEESGQEGPLLVIKHKESLIEN</sequence>
<dbReference type="Proteomes" id="UP000008315">
    <property type="component" value="Plasmid MEALZ_p"/>
</dbReference>
<dbReference type="AlphaFoldDB" id="G4T4I2"/>
<dbReference type="RefSeq" id="WP_014133094.1">
    <property type="nucleotide sequence ID" value="NC_016108.1"/>
</dbReference>
<organism evidence="1 2">
    <name type="scientific">Methylotuvimicrobium alcaliphilum (strain DSM 19304 / NCIMB 14124 / VKM B-2133 / 20Z)</name>
    <name type="common">Methylomicrobium alcaliphilum</name>
    <dbReference type="NCBI Taxonomy" id="1091494"/>
    <lineage>
        <taxon>Bacteria</taxon>
        <taxon>Pseudomonadati</taxon>
        <taxon>Pseudomonadota</taxon>
        <taxon>Gammaproteobacteria</taxon>
        <taxon>Methylococcales</taxon>
        <taxon>Methylococcaceae</taxon>
        <taxon>Methylotuvimicrobium</taxon>
    </lineage>
</organism>
<name>G4T4I2_META2</name>
<evidence type="ECO:0000313" key="1">
    <source>
        <dbReference type="EMBL" id="CCE25738.1"/>
    </source>
</evidence>
<reference evidence="1 2" key="1">
    <citation type="journal article" date="2012" name="J. Bacteriol.">
        <title>Genome sequence of the haloalkaliphilic methanotrophic bacterium Methylomicrobium alcaliphilum 20Z.</title>
        <authorList>
            <person name="Vuilleumier S."/>
            <person name="Khmelenina V.N."/>
            <person name="Bringel F."/>
            <person name="Reshetnikov A.S."/>
            <person name="Lajus A."/>
            <person name="Mangenot S."/>
            <person name="Rouy Z."/>
            <person name="Op den Camp H.J."/>
            <person name="Jetten M.S."/>
            <person name="Dispirito A.A."/>
            <person name="Dunfield P."/>
            <person name="Klotz M.G."/>
            <person name="Semrau J.D."/>
            <person name="Stein L.Y."/>
            <person name="Barbe V."/>
            <person name="Medigue C."/>
            <person name="Trotsenko Y.A."/>
            <person name="Kalyuzhnaya M.G."/>
        </authorList>
    </citation>
    <scope>NUCLEOTIDE SEQUENCE [LARGE SCALE GENOMIC DNA]</scope>
    <source>
        <strain evidence="2">DSM 19304 / NCIMB 14124 / VKM B-2133 / 20Z</strain>
    </source>
</reference>
<dbReference type="EMBL" id="FO082061">
    <property type="protein sequence ID" value="CCE25738.1"/>
    <property type="molecule type" value="Genomic_DNA"/>
</dbReference>
<dbReference type="HOGENOM" id="CLU_050846_3_0_6"/>
<geneLocation type="plasmid" evidence="1 2">
    <name>MEALZ_p</name>
</geneLocation>
<dbReference type="KEGG" id="mah:MEALZ_p0028"/>
<keyword evidence="1" id="KW-0614">Plasmid</keyword>
<evidence type="ECO:0000313" key="2">
    <source>
        <dbReference type="Proteomes" id="UP000008315"/>
    </source>
</evidence>
<dbReference type="InterPro" id="IPR018777">
    <property type="entry name" value="Replication_initiator_prot_A"/>
</dbReference>